<proteinExistence type="predicted"/>
<dbReference type="Proteomes" id="UP000650533">
    <property type="component" value="Chromosome 3"/>
</dbReference>
<dbReference type="KEGG" id="rsx:RhiXN_02616"/>
<sequence length="91" mass="9637">MAILNGAYNFSKMLHGSKASSGGGADAFYKAFVPEIGSIELVKRCVMNERGQVDRVGACVFPGLVKGEAETTQTVVRRAQVICGCALGFNH</sequence>
<gene>
    <name evidence="1" type="ORF">RhiXN_02616</name>
</gene>
<evidence type="ECO:0000313" key="1">
    <source>
        <dbReference type="EMBL" id="QRW17692.1"/>
    </source>
</evidence>
<dbReference type="RefSeq" id="XP_043177929.1">
    <property type="nucleotide sequence ID" value="XM_043322433.1"/>
</dbReference>
<dbReference type="EMBL" id="CP059660">
    <property type="protein sequence ID" value="QRW17692.1"/>
    <property type="molecule type" value="Genomic_DNA"/>
</dbReference>
<dbReference type="AlphaFoldDB" id="A0A8H8NRY2"/>
<evidence type="ECO:0000313" key="2">
    <source>
        <dbReference type="Proteomes" id="UP000650533"/>
    </source>
</evidence>
<accession>A0A8H8NRY2</accession>
<name>A0A8H8NRY2_9AGAM</name>
<organism evidence="1 2">
    <name type="scientific">Rhizoctonia solani</name>
    <dbReference type="NCBI Taxonomy" id="456999"/>
    <lineage>
        <taxon>Eukaryota</taxon>
        <taxon>Fungi</taxon>
        <taxon>Dikarya</taxon>
        <taxon>Basidiomycota</taxon>
        <taxon>Agaricomycotina</taxon>
        <taxon>Agaricomycetes</taxon>
        <taxon>Cantharellales</taxon>
        <taxon>Ceratobasidiaceae</taxon>
        <taxon>Rhizoctonia</taxon>
    </lineage>
</organism>
<reference evidence="1" key="1">
    <citation type="submission" date="2020-05" db="EMBL/GenBank/DDBJ databases">
        <title>Evolutionary and genomic comparisons of hybrid uninucleate and nonhybrid Rhizoctonia fungi.</title>
        <authorList>
            <person name="Li C."/>
            <person name="Chen X."/>
        </authorList>
    </citation>
    <scope>NUCLEOTIDE SEQUENCE</scope>
    <source>
        <strain evidence="1">AG-1 IA</strain>
    </source>
</reference>
<protein>
    <submittedName>
        <fullName evidence="1">Pentafunctional AROM polypeptide</fullName>
    </submittedName>
</protein>
<dbReference type="GeneID" id="67024896"/>